<dbReference type="AlphaFoldDB" id="A0AAU8LPT2"/>
<dbReference type="InterPro" id="IPR032249">
    <property type="entry name" value="DUF4824"/>
</dbReference>
<accession>A0AAU8LPT2</accession>
<protein>
    <submittedName>
        <fullName evidence="2">DUF4824 family protein</fullName>
    </submittedName>
</protein>
<keyword evidence="1" id="KW-0175">Coiled coil</keyword>
<name>A0AAU8LPT2_9BACT</name>
<evidence type="ECO:0000256" key="1">
    <source>
        <dbReference type="SAM" id="Coils"/>
    </source>
</evidence>
<reference evidence="2" key="2">
    <citation type="submission" date="2024-06" db="EMBL/GenBank/DDBJ databases">
        <authorList>
            <person name="Plum-Jensen L.E."/>
            <person name="Schramm A."/>
            <person name="Marshall I.P.G."/>
        </authorList>
    </citation>
    <scope>NUCLEOTIDE SEQUENCE</scope>
    <source>
        <strain evidence="2">Rat1</strain>
    </source>
</reference>
<feature type="coiled-coil region" evidence="1">
    <location>
        <begin position="149"/>
        <end position="180"/>
    </location>
</feature>
<dbReference type="Pfam" id="PF16106">
    <property type="entry name" value="DUF4824"/>
    <property type="match status" value="1"/>
</dbReference>
<proteinExistence type="predicted"/>
<reference evidence="2" key="1">
    <citation type="journal article" date="2024" name="Syst. Appl. Microbiol.">
        <title>First single-strain enrichments of Electrothrix cable bacteria, description of E. aestuarii sp. nov. and E. rattekaaiensis sp. nov., and proposal of a cable bacteria taxonomy following the rules of the SeqCode.</title>
        <authorList>
            <person name="Plum-Jensen L.E."/>
            <person name="Schramm A."/>
            <person name="Marshall I.P.G."/>
        </authorList>
    </citation>
    <scope>NUCLEOTIDE SEQUENCE</scope>
    <source>
        <strain evidence="2">Rat1</strain>
    </source>
</reference>
<organism evidence="2">
    <name type="scientific">Candidatus Electrothrix aestuarii</name>
    <dbReference type="NCBI Taxonomy" id="3062594"/>
    <lineage>
        <taxon>Bacteria</taxon>
        <taxon>Pseudomonadati</taxon>
        <taxon>Thermodesulfobacteriota</taxon>
        <taxon>Desulfobulbia</taxon>
        <taxon>Desulfobulbales</taxon>
        <taxon>Desulfobulbaceae</taxon>
        <taxon>Candidatus Electrothrix</taxon>
    </lineage>
</organism>
<evidence type="ECO:0000313" key="2">
    <source>
        <dbReference type="EMBL" id="XCN71196.1"/>
    </source>
</evidence>
<sequence>MNRRFLSRALFALGFILVIGVNIAVLSGVAVNRSGTPEAEIFLTERELPLSWQWVKENSGVALQLTWRIISQDKESTHYNRWGTPAWFNADKLEELGFKIDSYLRSEEQKFGSRRFVAKQVFLVLENDGELYQEAVRRAELFLEKKQEAVRLNSGDEKLRDELERAEQQLQRERMSASRLFVLDAGLDSKELREKYQDKTRYIITKGVVQPGYMYTKEREEIFGLIKEISKERIHVPLEFRKTLETALARNKVTSSDERPPRYQVKLAYGRRLEPWIVSVQKLSESSQGGLHE</sequence>
<dbReference type="KEGG" id="eaj:Q3M24_12810"/>
<gene>
    <name evidence="2" type="ORF">Q3M24_12810</name>
</gene>
<dbReference type="EMBL" id="CP159373">
    <property type="protein sequence ID" value="XCN71196.1"/>
    <property type="molecule type" value="Genomic_DNA"/>
</dbReference>